<dbReference type="eggNOG" id="ENOG5032RV7">
    <property type="taxonomic scope" value="Bacteria"/>
</dbReference>
<dbReference type="KEGG" id="cmp:Cha6605_0422"/>
<evidence type="ECO:0008006" key="5">
    <source>
        <dbReference type="Google" id="ProtNLM"/>
    </source>
</evidence>
<accession>K9U9E2</accession>
<evidence type="ECO:0000256" key="2">
    <source>
        <dbReference type="SAM" id="SignalP"/>
    </source>
</evidence>
<evidence type="ECO:0000313" key="4">
    <source>
        <dbReference type="Proteomes" id="UP000010366"/>
    </source>
</evidence>
<keyword evidence="4" id="KW-1185">Reference proteome</keyword>
<dbReference type="AlphaFoldDB" id="K9U9E2"/>
<sequence length="208" mass="22397">MVNIIKALKKTVLSIKFKSFIKMTLSLFAVMLLITTTACGGNPTTEGEKMTSGSGVRPNPANPGPGKVTELYKTIEKPEGGMNNYSDVDPRMDTSEAAAKAERNIKQSDELQKNVTNPFKQLGKQLDGRGIPERVADGAKGVTRSAKETAEDVAKGTERGYNNLKGNTKTFADDLSSGVDELKQNAKNTGKDIKESANDLKDTIRKAS</sequence>
<evidence type="ECO:0000256" key="1">
    <source>
        <dbReference type="SAM" id="MobiDB-lite"/>
    </source>
</evidence>
<dbReference type="Proteomes" id="UP000010366">
    <property type="component" value="Chromosome"/>
</dbReference>
<feature type="region of interest" description="Disordered" evidence="1">
    <location>
        <begin position="40"/>
        <end position="67"/>
    </location>
</feature>
<feature type="signal peptide" evidence="2">
    <location>
        <begin position="1"/>
        <end position="40"/>
    </location>
</feature>
<feature type="chain" id="PRO_5003936455" description="Lipoprotein" evidence="2">
    <location>
        <begin position="41"/>
        <end position="208"/>
    </location>
</feature>
<feature type="compositionally biased region" description="Basic and acidic residues" evidence="1">
    <location>
        <begin position="145"/>
        <end position="158"/>
    </location>
</feature>
<dbReference type="HOGENOM" id="CLU_090615_0_0_3"/>
<dbReference type="EMBL" id="CP003600">
    <property type="protein sequence ID" value="AFY91717.1"/>
    <property type="molecule type" value="Genomic_DNA"/>
</dbReference>
<organism evidence="3 4">
    <name type="scientific">Chamaesiphon minutus (strain ATCC 27169 / PCC 6605)</name>
    <dbReference type="NCBI Taxonomy" id="1173020"/>
    <lineage>
        <taxon>Bacteria</taxon>
        <taxon>Bacillati</taxon>
        <taxon>Cyanobacteriota</taxon>
        <taxon>Cyanophyceae</taxon>
        <taxon>Gomontiellales</taxon>
        <taxon>Chamaesiphonaceae</taxon>
        <taxon>Chamaesiphon</taxon>
    </lineage>
</organism>
<gene>
    <name evidence="3" type="ORF">Cha6605_0422</name>
</gene>
<keyword evidence="2" id="KW-0732">Signal</keyword>
<reference evidence="3 4" key="1">
    <citation type="submission" date="2012-05" db="EMBL/GenBank/DDBJ databases">
        <title>Finished chromosome of genome of Chamaesiphon sp. PCC 6605.</title>
        <authorList>
            <consortium name="US DOE Joint Genome Institute"/>
            <person name="Gugger M."/>
            <person name="Coursin T."/>
            <person name="Rippka R."/>
            <person name="Tandeau De Marsac N."/>
            <person name="Huntemann M."/>
            <person name="Wei C.-L."/>
            <person name="Han J."/>
            <person name="Detter J.C."/>
            <person name="Han C."/>
            <person name="Tapia R."/>
            <person name="Chen A."/>
            <person name="Kyrpides N."/>
            <person name="Mavromatis K."/>
            <person name="Markowitz V."/>
            <person name="Szeto E."/>
            <person name="Ivanova N."/>
            <person name="Pagani I."/>
            <person name="Pati A."/>
            <person name="Goodwin L."/>
            <person name="Nordberg H.P."/>
            <person name="Cantor M.N."/>
            <person name="Hua S.X."/>
            <person name="Woyke T."/>
            <person name="Kerfeld C.A."/>
        </authorList>
    </citation>
    <scope>NUCLEOTIDE SEQUENCE [LARGE SCALE GENOMIC DNA]</scope>
    <source>
        <strain evidence="4">ATCC 27169 / PCC 6605</strain>
    </source>
</reference>
<dbReference type="Gene3D" id="1.10.287.700">
    <property type="entry name" value="Helix hairpin bin"/>
    <property type="match status" value="1"/>
</dbReference>
<proteinExistence type="predicted"/>
<feature type="region of interest" description="Disordered" evidence="1">
    <location>
        <begin position="139"/>
        <end position="173"/>
    </location>
</feature>
<dbReference type="STRING" id="1173020.Cha6605_0422"/>
<evidence type="ECO:0000313" key="3">
    <source>
        <dbReference type="EMBL" id="AFY91717.1"/>
    </source>
</evidence>
<name>K9U9E2_CHAP6</name>
<protein>
    <recommendedName>
        <fullName evidence="5">Lipoprotein</fullName>
    </recommendedName>
</protein>